<gene>
    <name evidence="2" type="ORF">A4H02_06625</name>
</gene>
<proteinExistence type="predicted"/>
<dbReference type="OrthoDB" id="40456at2"/>
<name>A0A1E3G1T4_9BACT</name>
<feature type="transmembrane region" description="Helical" evidence="1">
    <location>
        <begin position="27"/>
        <end position="48"/>
    </location>
</feature>
<protein>
    <submittedName>
        <fullName evidence="2">Uncharacterized protein</fullName>
    </submittedName>
</protein>
<evidence type="ECO:0000313" key="2">
    <source>
        <dbReference type="EMBL" id="ODN30229.1"/>
    </source>
</evidence>
<keyword evidence="1" id="KW-1133">Transmembrane helix</keyword>
<comment type="caution">
    <text evidence="2">The sequence shown here is derived from an EMBL/GenBank/DDBJ whole genome shotgun (WGS) entry which is preliminary data.</text>
</comment>
<reference evidence="3" key="1">
    <citation type="submission" date="2016-04" db="EMBL/GenBank/DDBJ databases">
        <title>The genome sequence project of a novel Fervidobacterium isolate from a hot spring in Thailand.</title>
        <authorList>
            <person name="Gonzalez J.M."/>
            <person name="Cuecas A."/>
            <person name="Kanoksilapatham W."/>
        </authorList>
    </citation>
    <scope>NUCLEOTIDE SEQUENCE [LARGE SCALE GENOMIC DNA]</scope>
    <source>
        <strain evidence="3">FC2004</strain>
    </source>
</reference>
<sequence>MPVDPRKYREEKEAEIRRTYGEMRKRSFRFLFLNIMIVLLVFTFMFFVQRVSPQTYSNIVESLQLVVELSKVEYLAPDPIFAKVYIVNTGRRDKDFILSDFYIKLYSENKTVFEFSYPRAINSNVTGLGKRLVYELGKDVTLSNLEAGEYKIFVSCKINGREVRTERLFKYQERIDYIILSEPYYLVGERFTPSLLIVNRTKDRQKIEVVRVVWDFLGEKFQEDKAETFSLEPGGSALFSSKASFLVREKGEHEIGCTVYLSDGSVKVFKALVPVTSKHEEKLDNLEMNLEADDVVVVNKLARIRVNLINKLNRNRFLKIDRVTISIVDIGYSFVASSRRVFLPPFGKSTLIQPERLIFTSPGVYEMIVTVQSGDDKIIKKLSVAVGK</sequence>
<dbReference type="EMBL" id="LWAF01000009">
    <property type="protein sequence ID" value="ODN30229.1"/>
    <property type="molecule type" value="Genomic_DNA"/>
</dbReference>
<dbReference type="STRING" id="1008305.A4H02_06625"/>
<organism evidence="2 3">
    <name type="scientific">Fervidobacterium thailandense</name>
    <dbReference type="NCBI Taxonomy" id="1008305"/>
    <lineage>
        <taxon>Bacteria</taxon>
        <taxon>Thermotogati</taxon>
        <taxon>Thermotogota</taxon>
        <taxon>Thermotogae</taxon>
        <taxon>Thermotogales</taxon>
        <taxon>Fervidobacteriaceae</taxon>
        <taxon>Fervidobacterium</taxon>
    </lineage>
</organism>
<dbReference type="Proteomes" id="UP000094570">
    <property type="component" value="Unassembled WGS sequence"/>
</dbReference>
<dbReference type="AlphaFoldDB" id="A0A1E3G1T4"/>
<keyword evidence="1" id="KW-0472">Membrane</keyword>
<evidence type="ECO:0000313" key="3">
    <source>
        <dbReference type="Proteomes" id="UP000094570"/>
    </source>
</evidence>
<evidence type="ECO:0000256" key="1">
    <source>
        <dbReference type="SAM" id="Phobius"/>
    </source>
</evidence>
<keyword evidence="3" id="KW-1185">Reference proteome</keyword>
<accession>A0A1E3G1T4</accession>
<keyword evidence="1" id="KW-0812">Transmembrane</keyword>